<feature type="transmembrane region" description="Helical" evidence="1">
    <location>
        <begin position="7"/>
        <end position="28"/>
    </location>
</feature>
<evidence type="ECO:0000256" key="1">
    <source>
        <dbReference type="SAM" id="Phobius"/>
    </source>
</evidence>
<evidence type="ECO:0000313" key="2">
    <source>
        <dbReference type="EMBL" id="MRW83853.1"/>
    </source>
</evidence>
<dbReference type="SUPFAM" id="SSF54523">
    <property type="entry name" value="Pili subunits"/>
    <property type="match status" value="1"/>
</dbReference>
<dbReference type="EMBL" id="WKJL01000003">
    <property type="protein sequence ID" value="MRW83853.1"/>
    <property type="molecule type" value="Genomic_DNA"/>
</dbReference>
<gene>
    <name evidence="2" type="ORF">GJ698_07055</name>
</gene>
<dbReference type="Proteomes" id="UP000439986">
    <property type="component" value="Unassembled WGS sequence"/>
</dbReference>
<dbReference type="InterPro" id="IPR045584">
    <property type="entry name" value="Pilin-like"/>
</dbReference>
<reference evidence="2 3" key="1">
    <citation type="submission" date="2019-11" db="EMBL/GenBank/DDBJ databases">
        <title>Novel species isolated from a subtropical stream in China.</title>
        <authorList>
            <person name="Lu H."/>
        </authorList>
    </citation>
    <scope>NUCLEOTIDE SEQUENCE [LARGE SCALE GENOMIC DNA]</scope>
    <source>
        <strain evidence="2 3">FT26W</strain>
    </source>
</reference>
<evidence type="ECO:0000313" key="3">
    <source>
        <dbReference type="Proteomes" id="UP000439986"/>
    </source>
</evidence>
<proteinExistence type="predicted"/>
<protein>
    <recommendedName>
        <fullName evidence="4">Type II secretion system protein</fullName>
    </recommendedName>
</protein>
<dbReference type="RefSeq" id="WP_154356902.1">
    <property type="nucleotide sequence ID" value="NZ_WKJL01000003.1"/>
</dbReference>
<keyword evidence="3" id="KW-1185">Reference proteome</keyword>
<keyword evidence="1" id="KW-1133">Transmembrane helix</keyword>
<keyword evidence="1" id="KW-0812">Transmembrane</keyword>
<keyword evidence="1" id="KW-0472">Membrane</keyword>
<accession>A0A844CU20</accession>
<evidence type="ECO:0008006" key="4">
    <source>
        <dbReference type="Google" id="ProtNLM"/>
    </source>
</evidence>
<name>A0A844CU20_9BURK</name>
<organism evidence="2 3">
    <name type="scientific">Duganella aquatilis</name>
    <dbReference type="NCBI Taxonomy" id="2666082"/>
    <lineage>
        <taxon>Bacteria</taxon>
        <taxon>Pseudomonadati</taxon>
        <taxon>Pseudomonadota</taxon>
        <taxon>Betaproteobacteria</taxon>
        <taxon>Burkholderiales</taxon>
        <taxon>Oxalobacteraceae</taxon>
        <taxon>Telluria group</taxon>
        <taxon>Duganella</taxon>
    </lineage>
</organism>
<comment type="caution">
    <text evidence="2">The sequence shown here is derived from an EMBL/GenBank/DDBJ whole genome shotgun (WGS) entry which is preliminary data.</text>
</comment>
<dbReference type="AlphaFoldDB" id="A0A844CU20"/>
<sequence length="165" mass="18215">MTAKQRGASLLEFAVSVIVVGILLGFLLQRVWYYQGEAEQAAVQMTVANVRTALEIKVAQAKLPGRSEDLTFLAEENPLDLLNVKPVNYAGALFSPSDKDIGAGNWCFDRTNKSLIYLLNFGNSFRDAETKRLKFKVKLFRLPHSPAKPSGAPELVGVAFEQVKD</sequence>